<dbReference type="RefSeq" id="WP_393012458.1">
    <property type="nucleotide sequence ID" value="NZ_JAZAQF010000057.1"/>
</dbReference>
<dbReference type="Proteomes" id="UP001604335">
    <property type="component" value="Unassembled WGS sequence"/>
</dbReference>
<protein>
    <submittedName>
        <fullName evidence="2">Glycoside hydrolase family protein</fullName>
    </submittedName>
</protein>
<comment type="caution">
    <text evidence="2">The sequence shown here is derived from an EMBL/GenBank/DDBJ whole genome shotgun (WGS) entry which is preliminary data.</text>
</comment>
<reference evidence="3" key="1">
    <citation type="journal article" date="2024" name="Algal Res.">
        <title>Biochemical, toxicological and genomic investigation of a high-biomass producing Limnothrix strain isolated from Italian shallow drinking water reservoir.</title>
        <authorList>
            <person name="Simonazzi M."/>
            <person name="Shishido T.K."/>
            <person name="Delbaje E."/>
            <person name="Wahlsten M."/>
            <person name="Fewer D.P."/>
            <person name="Sivonen K."/>
            <person name="Pezzolesi L."/>
            <person name="Pistocchi R."/>
        </authorList>
    </citation>
    <scope>NUCLEOTIDE SEQUENCE [LARGE SCALE GENOMIC DNA]</scope>
    <source>
        <strain evidence="3">LRLZ20PSL1</strain>
    </source>
</reference>
<name>A0ABW7C9M0_9CYAN</name>
<evidence type="ECO:0000313" key="2">
    <source>
        <dbReference type="EMBL" id="MFG3817849.1"/>
    </source>
</evidence>
<dbReference type="Gene3D" id="1.10.530.10">
    <property type="match status" value="1"/>
</dbReference>
<keyword evidence="2" id="KW-0378">Hydrolase</keyword>
<accession>A0ABW7C9M0</accession>
<gene>
    <name evidence="2" type="ORF">VPK24_09395</name>
</gene>
<keyword evidence="3" id="KW-1185">Reference proteome</keyword>
<sequence>MLDHANGSPTELPPKLPAPAPAEGSTTFWGSLVNGAIAAGSAITLLWLGLNLSELSPSGANYLGPALKLSEGVAIPPLAMQGGDPYLRALMRTISVSEANGRDPYAMLYGGRRVRNLSQHPQECVTILLGPNMGNCSTAAGRYQMLDRTWFEKAKAYHPDRHSWGVLGRYSFEPVYQDWVVYRWLNDRAAWGIDLRQALRQGQLDRVLRRLSGTWTSLGYGIETNRMTRLLPSAYRQILREELKRTQGPAQRPAQSSPAPTP</sequence>
<dbReference type="EMBL" id="JAZAQF010000057">
    <property type="protein sequence ID" value="MFG3817849.1"/>
    <property type="molecule type" value="Genomic_DNA"/>
</dbReference>
<evidence type="ECO:0000313" key="3">
    <source>
        <dbReference type="Proteomes" id="UP001604335"/>
    </source>
</evidence>
<dbReference type="InterPro" id="IPR023346">
    <property type="entry name" value="Lysozyme-like_dom_sf"/>
</dbReference>
<dbReference type="SUPFAM" id="SSF53955">
    <property type="entry name" value="Lysozyme-like"/>
    <property type="match status" value="1"/>
</dbReference>
<dbReference type="GO" id="GO:0016787">
    <property type="term" value="F:hydrolase activity"/>
    <property type="evidence" value="ECO:0007669"/>
    <property type="project" value="UniProtKB-KW"/>
</dbReference>
<organism evidence="2 3">
    <name type="scientific">Limnothrix redekei LRLZ20PSL1</name>
    <dbReference type="NCBI Taxonomy" id="3112953"/>
    <lineage>
        <taxon>Bacteria</taxon>
        <taxon>Bacillati</taxon>
        <taxon>Cyanobacteriota</taxon>
        <taxon>Cyanophyceae</taxon>
        <taxon>Pseudanabaenales</taxon>
        <taxon>Pseudanabaenaceae</taxon>
        <taxon>Limnothrix</taxon>
    </lineage>
</organism>
<feature type="region of interest" description="Disordered" evidence="1">
    <location>
        <begin position="1"/>
        <end position="21"/>
    </location>
</feature>
<feature type="compositionally biased region" description="Pro residues" evidence="1">
    <location>
        <begin position="11"/>
        <end position="20"/>
    </location>
</feature>
<evidence type="ECO:0000256" key="1">
    <source>
        <dbReference type="SAM" id="MobiDB-lite"/>
    </source>
</evidence>
<proteinExistence type="predicted"/>